<organism evidence="2 3">
    <name type="scientific">Lactuca saligna</name>
    <name type="common">Willowleaf lettuce</name>
    <dbReference type="NCBI Taxonomy" id="75948"/>
    <lineage>
        <taxon>Eukaryota</taxon>
        <taxon>Viridiplantae</taxon>
        <taxon>Streptophyta</taxon>
        <taxon>Embryophyta</taxon>
        <taxon>Tracheophyta</taxon>
        <taxon>Spermatophyta</taxon>
        <taxon>Magnoliopsida</taxon>
        <taxon>eudicotyledons</taxon>
        <taxon>Gunneridae</taxon>
        <taxon>Pentapetalae</taxon>
        <taxon>asterids</taxon>
        <taxon>campanulids</taxon>
        <taxon>Asterales</taxon>
        <taxon>Asteraceae</taxon>
        <taxon>Cichorioideae</taxon>
        <taxon>Cichorieae</taxon>
        <taxon>Lactucinae</taxon>
        <taxon>Lactuca</taxon>
    </lineage>
</organism>
<sequence length="205" mass="23170">MVLKVTHQIITSLLFPQEEISKANKKELEVLWCMINKPKEVPRFGCWEVQKMLENAMSNGGQLHCGGMVSIIAEHLGLHLPNNLTNIIMGRTLLSLEVLEIMHLFHRNSNGDVHWTIDGKEYLRINSQNKRILALANDIPSSNWKLQSNLGVNVTRRSSATIPNPSAPTPTVGASSSSHPFPFHEHNHYMGEFARLDHHYTSLHQ</sequence>
<gene>
    <name evidence="2" type="ORF">LSALG_LOCUS24411</name>
</gene>
<name>A0AA35Z3E8_LACSI</name>
<accession>A0AA35Z3E8</accession>
<dbReference type="Proteomes" id="UP001177003">
    <property type="component" value="Chromosome 5"/>
</dbReference>
<dbReference type="AlphaFoldDB" id="A0AA35Z3E8"/>
<evidence type="ECO:0000313" key="3">
    <source>
        <dbReference type="Proteomes" id="UP001177003"/>
    </source>
</evidence>
<proteinExistence type="predicted"/>
<dbReference type="EMBL" id="OX465081">
    <property type="protein sequence ID" value="CAI9284913.1"/>
    <property type="molecule type" value="Genomic_DNA"/>
</dbReference>
<evidence type="ECO:0000256" key="1">
    <source>
        <dbReference type="SAM" id="MobiDB-lite"/>
    </source>
</evidence>
<keyword evidence="3" id="KW-1185">Reference proteome</keyword>
<reference evidence="2" key="1">
    <citation type="submission" date="2023-04" db="EMBL/GenBank/DDBJ databases">
        <authorList>
            <person name="Vijverberg K."/>
            <person name="Xiong W."/>
            <person name="Schranz E."/>
        </authorList>
    </citation>
    <scope>NUCLEOTIDE SEQUENCE</scope>
</reference>
<protein>
    <submittedName>
        <fullName evidence="2">Uncharacterized protein</fullName>
    </submittedName>
</protein>
<evidence type="ECO:0000313" key="2">
    <source>
        <dbReference type="EMBL" id="CAI9284913.1"/>
    </source>
</evidence>
<feature type="region of interest" description="Disordered" evidence="1">
    <location>
        <begin position="157"/>
        <end position="178"/>
    </location>
</feature>